<feature type="non-terminal residue" evidence="1">
    <location>
        <position position="139"/>
    </location>
</feature>
<keyword evidence="2" id="KW-1185">Reference proteome</keyword>
<dbReference type="EMBL" id="JABANO010006777">
    <property type="protein sequence ID" value="KAF4751217.1"/>
    <property type="molecule type" value="Genomic_DNA"/>
</dbReference>
<sequence length="139" mass="14466">DQSLGNDAECQCVIHTVAINDAERLDADEVLETDDLPSAKCDVLATEVLAAIGQELTVSSYLGSKGEIAPGAASVEASVCIRQQPCGGGDSDGPAFEIRATDWAADAEVEVKASSSSAIRPVLMQQQQLIVGQTSTSTW</sequence>
<dbReference type="Proteomes" id="UP000553632">
    <property type="component" value="Unassembled WGS sequence"/>
</dbReference>
<dbReference type="AlphaFoldDB" id="A0A7J6U318"/>
<gene>
    <name evidence="1" type="ORF">FOZ63_021633</name>
</gene>
<evidence type="ECO:0000313" key="1">
    <source>
        <dbReference type="EMBL" id="KAF4751217.1"/>
    </source>
</evidence>
<protein>
    <submittedName>
        <fullName evidence="1">Uncharacterized protein</fullName>
    </submittedName>
</protein>
<comment type="caution">
    <text evidence="1">The sequence shown here is derived from an EMBL/GenBank/DDBJ whole genome shotgun (WGS) entry which is preliminary data.</text>
</comment>
<organism evidence="1 2">
    <name type="scientific">Perkinsus olseni</name>
    <name type="common">Perkinsus atlanticus</name>
    <dbReference type="NCBI Taxonomy" id="32597"/>
    <lineage>
        <taxon>Eukaryota</taxon>
        <taxon>Sar</taxon>
        <taxon>Alveolata</taxon>
        <taxon>Perkinsozoa</taxon>
        <taxon>Perkinsea</taxon>
        <taxon>Perkinsida</taxon>
        <taxon>Perkinsidae</taxon>
        <taxon>Perkinsus</taxon>
    </lineage>
</organism>
<evidence type="ECO:0000313" key="2">
    <source>
        <dbReference type="Proteomes" id="UP000553632"/>
    </source>
</evidence>
<accession>A0A7J6U318</accession>
<proteinExistence type="predicted"/>
<name>A0A7J6U318_PEROL</name>
<reference evidence="1 2" key="1">
    <citation type="submission" date="2020-04" db="EMBL/GenBank/DDBJ databases">
        <title>Perkinsus olseni comparative genomics.</title>
        <authorList>
            <person name="Bogema D.R."/>
        </authorList>
    </citation>
    <scope>NUCLEOTIDE SEQUENCE [LARGE SCALE GENOMIC DNA]</scope>
    <source>
        <strain evidence="1 2">ATCC PRA-207</strain>
    </source>
</reference>
<feature type="non-terminal residue" evidence="1">
    <location>
        <position position="1"/>
    </location>
</feature>